<dbReference type="PANTHER" id="PTHR21525:SF9">
    <property type="entry name" value="CHANNEL_COLICIN DOMAIN-CONTAINING PROTEIN"/>
    <property type="match status" value="1"/>
</dbReference>
<gene>
    <name evidence="3" type="ORF">GCM10017566_16650</name>
</gene>
<dbReference type="Pfam" id="PF06013">
    <property type="entry name" value="WXG100"/>
    <property type="match status" value="1"/>
</dbReference>
<dbReference type="CDD" id="cd13402">
    <property type="entry name" value="LT_TF-like"/>
    <property type="match status" value="1"/>
</dbReference>
<evidence type="ECO:0000313" key="3">
    <source>
        <dbReference type="EMBL" id="GHF44428.1"/>
    </source>
</evidence>
<dbReference type="InterPro" id="IPR023346">
    <property type="entry name" value="Lysozyme-like_dom_sf"/>
</dbReference>
<proteinExistence type="predicted"/>
<dbReference type="InterPro" id="IPR036689">
    <property type="entry name" value="ESAT-6-like_sf"/>
</dbReference>
<feature type="compositionally biased region" description="Low complexity" evidence="1">
    <location>
        <begin position="221"/>
        <end position="237"/>
    </location>
</feature>
<evidence type="ECO:0000259" key="2">
    <source>
        <dbReference type="Pfam" id="PF01464"/>
    </source>
</evidence>
<sequence>MINLIPPEWADVETKAGRLDEVRPELLQSAADNFRGTAKRLDEHTTELNAATAPLRDGAWRGETADHFYGHVDELGDAGKKLRDRLGSAADELTSLQDQLTGLRTAVTGRVHAARTQMDKVSTDAVAAANKALAQQDMVDRGVLGATTPAKTPEAILTAAADQNAATAKAAGADVDEMLSQANDLINRSRQLIGQDPGGEFSGVKPIAAPVTQVRHRTSATSAVGGTRTVVTSGGPPTTRPPGDVEQWIEEAIKELQAAGVNVSEADIPAIWAIIEHESGGDPNAINLWDSNAAAGHPSKGLMQCIDSTFEAHKLPGHDNIYNPVDNIIAGVQYSIDRYGSIDNVPGLQSMAHGGAYQGY</sequence>
<dbReference type="EMBL" id="BNAV01000002">
    <property type="protein sequence ID" value="GHF44428.1"/>
    <property type="molecule type" value="Genomic_DNA"/>
</dbReference>
<protein>
    <submittedName>
        <fullName evidence="3">Transglycosylase</fullName>
    </submittedName>
</protein>
<dbReference type="InterPro" id="IPR008258">
    <property type="entry name" value="Transglycosylase_SLT_dom_1"/>
</dbReference>
<reference evidence="3" key="2">
    <citation type="submission" date="2020-09" db="EMBL/GenBank/DDBJ databases">
        <authorList>
            <person name="Sun Q."/>
            <person name="Zhou Y."/>
        </authorList>
    </citation>
    <scope>NUCLEOTIDE SEQUENCE</scope>
    <source>
        <strain evidence="3">CGMCC 4.7679</strain>
    </source>
</reference>
<name>A0A8H9IVC3_9PSEU</name>
<accession>A0A8H9IVC3</accession>
<organism evidence="3 4">
    <name type="scientific">Amycolatopsis bartoniae</name>
    <dbReference type="NCBI Taxonomy" id="941986"/>
    <lineage>
        <taxon>Bacteria</taxon>
        <taxon>Bacillati</taxon>
        <taxon>Actinomycetota</taxon>
        <taxon>Actinomycetes</taxon>
        <taxon>Pseudonocardiales</taxon>
        <taxon>Pseudonocardiaceae</taxon>
        <taxon>Amycolatopsis</taxon>
    </lineage>
</organism>
<dbReference type="OrthoDB" id="4629613at2"/>
<dbReference type="Gene3D" id="1.10.287.1060">
    <property type="entry name" value="ESAT-6-like"/>
    <property type="match status" value="1"/>
</dbReference>
<dbReference type="SUPFAM" id="SSF53955">
    <property type="entry name" value="Lysozyme-like"/>
    <property type="match status" value="1"/>
</dbReference>
<dbReference type="RefSeq" id="WP_145937369.1">
    <property type="nucleotide sequence ID" value="NZ_BNAV01000002.1"/>
</dbReference>
<evidence type="ECO:0000313" key="4">
    <source>
        <dbReference type="Proteomes" id="UP000658656"/>
    </source>
</evidence>
<feature type="region of interest" description="Disordered" evidence="1">
    <location>
        <begin position="221"/>
        <end position="242"/>
    </location>
</feature>
<dbReference type="SUPFAM" id="SSF140453">
    <property type="entry name" value="EsxAB dimer-like"/>
    <property type="match status" value="1"/>
</dbReference>
<dbReference type="AlphaFoldDB" id="A0A8H9IVC3"/>
<reference evidence="3" key="1">
    <citation type="journal article" date="2014" name="Int. J. Syst. Evol. Microbiol.">
        <title>Complete genome sequence of Corynebacterium casei LMG S-19264T (=DSM 44701T), isolated from a smear-ripened cheese.</title>
        <authorList>
            <consortium name="US DOE Joint Genome Institute (JGI-PGF)"/>
            <person name="Walter F."/>
            <person name="Albersmeier A."/>
            <person name="Kalinowski J."/>
            <person name="Ruckert C."/>
        </authorList>
    </citation>
    <scope>NUCLEOTIDE SEQUENCE</scope>
    <source>
        <strain evidence="3">CGMCC 4.7679</strain>
    </source>
</reference>
<keyword evidence="4" id="KW-1185">Reference proteome</keyword>
<dbReference type="PANTHER" id="PTHR21525">
    <property type="entry name" value="MOTILE SPERM PROTEIN"/>
    <property type="match status" value="1"/>
</dbReference>
<dbReference type="InterPro" id="IPR010310">
    <property type="entry name" value="T7SS_ESAT-6-like"/>
</dbReference>
<evidence type="ECO:0000256" key="1">
    <source>
        <dbReference type="SAM" id="MobiDB-lite"/>
    </source>
</evidence>
<feature type="domain" description="Transglycosylase SLT" evidence="2">
    <location>
        <begin position="268"/>
        <end position="344"/>
    </location>
</feature>
<comment type="caution">
    <text evidence="3">The sequence shown here is derived from an EMBL/GenBank/DDBJ whole genome shotgun (WGS) entry which is preliminary data.</text>
</comment>
<dbReference type="Pfam" id="PF01464">
    <property type="entry name" value="SLT"/>
    <property type="match status" value="1"/>
</dbReference>
<dbReference type="Proteomes" id="UP000658656">
    <property type="component" value="Unassembled WGS sequence"/>
</dbReference>
<dbReference type="Gene3D" id="1.10.530.10">
    <property type="match status" value="1"/>
</dbReference>